<reference evidence="1" key="1">
    <citation type="journal article" date="2021" name="Nat. Commun.">
        <title>Genetic determinants of endophytism in the Arabidopsis root mycobiome.</title>
        <authorList>
            <person name="Mesny F."/>
            <person name="Miyauchi S."/>
            <person name="Thiergart T."/>
            <person name="Pickel B."/>
            <person name="Atanasova L."/>
            <person name="Karlsson M."/>
            <person name="Huettel B."/>
            <person name="Barry K.W."/>
            <person name="Haridas S."/>
            <person name="Chen C."/>
            <person name="Bauer D."/>
            <person name="Andreopoulos W."/>
            <person name="Pangilinan J."/>
            <person name="LaButti K."/>
            <person name="Riley R."/>
            <person name="Lipzen A."/>
            <person name="Clum A."/>
            <person name="Drula E."/>
            <person name="Henrissat B."/>
            <person name="Kohler A."/>
            <person name="Grigoriev I.V."/>
            <person name="Martin F.M."/>
            <person name="Hacquard S."/>
        </authorList>
    </citation>
    <scope>NUCLEOTIDE SEQUENCE</scope>
    <source>
        <strain evidence="1">MPI-SDFR-AT-0068</strain>
    </source>
</reference>
<gene>
    <name evidence="1" type="ORF">BKA59DRAFT_530842</name>
</gene>
<dbReference type="Proteomes" id="UP000813427">
    <property type="component" value="Unassembled WGS sequence"/>
</dbReference>
<accession>A0A8K0W8G4</accession>
<proteinExistence type="predicted"/>
<keyword evidence="2" id="KW-1185">Reference proteome</keyword>
<evidence type="ECO:0000313" key="2">
    <source>
        <dbReference type="Proteomes" id="UP000813427"/>
    </source>
</evidence>
<comment type="caution">
    <text evidence="1">The sequence shown here is derived from an EMBL/GenBank/DDBJ whole genome shotgun (WGS) entry which is preliminary data.</text>
</comment>
<organism evidence="1 2">
    <name type="scientific">Fusarium tricinctum</name>
    <dbReference type="NCBI Taxonomy" id="61284"/>
    <lineage>
        <taxon>Eukaryota</taxon>
        <taxon>Fungi</taxon>
        <taxon>Dikarya</taxon>
        <taxon>Ascomycota</taxon>
        <taxon>Pezizomycotina</taxon>
        <taxon>Sordariomycetes</taxon>
        <taxon>Hypocreomycetidae</taxon>
        <taxon>Hypocreales</taxon>
        <taxon>Nectriaceae</taxon>
        <taxon>Fusarium</taxon>
        <taxon>Fusarium tricinctum species complex</taxon>
    </lineage>
</organism>
<name>A0A8K0W8G4_9HYPO</name>
<evidence type="ECO:0000313" key="1">
    <source>
        <dbReference type="EMBL" id="KAH7238130.1"/>
    </source>
</evidence>
<dbReference type="OrthoDB" id="5427399at2759"/>
<protein>
    <submittedName>
        <fullName evidence="1">Uncharacterized protein</fullName>
    </submittedName>
</protein>
<dbReference type="EMBL" id="JAGPXF010000006">
    <property type="protein sequence ID" value="KAH7238130.1"/>
    <property type="molecule type" value="Genomic_DNA"/>
</dbReference>
<sequence>MPGLHTLVYKPMDPRREVTLSSLGSTLTIHTITNMIFTKKEQGYMYSNGFLDFIIPTLKSLANPSSLSMPINKPPTITTVIYTDEDILDSTALTYISRYDAMAFSIIRNLDLCIGGPRCVRADLEGLLTCLSNARKLTSFKLSHEAYMPEDRDDLDDMAIPDSEVPELLSLTPTMPKLTELHLVDLDLRADCQKTSCLIDFIGRHSKTLKRIYLISVGIKKWILPELAAMKVSKLERFVVVSKLDMNTDEDKTEHISEKKAIDYIKGVEKAQIPYEQGDRETELHTHDVDTWRKGPF</sequence>
<dbReference type="AlphaFoldDB" id="A0A8K0W8G4"/>